<protein>
    <submittedName>
        <fullName evidence="1">Uncharacterized protein</fullName>
    </submittedName>
</protein>
<dbReference type="EMBL" id="JABMCC010000074">
    <property type="protein sequence ID" value="NUU52628.1"/>
    <property type="molecule type" value="Genomic_DNA"/>
</dbReference>
<organism evidence="1 2">
    <name type="scientific">Paenibacillus taichungensis</name>
    <dbReference type="NCBI Taxonomy" id="484184"/>
    <lineage>
        <taxon>Bacteria</taxon>
        <taxon>Bacillati</taxon>
        <taxon>Bacillota</taxon>
        <taxon>Bacilli</taxon>
        <taxon>Bacillales</taxon>
        <taxon>Paenibacillaceae</taxon>
        <taxon>Paenibacillus</taxon>
    </lineage>
</organism>
<evidence type="ECO:0000313" key="2">
    <source>
        <dbReference type="Proteomes" id="UP000577724"/>
    </source>
</evidence>
<dbReference type="Proteomes" id="UP000577724">
    <property type="component" value="Unassembled WGS sequence"/>
</dbReference>
<proteinExistence type="predicted"/>
<sequence length="86" mass="9837">MSQQLTHDEIIRAVKSYVGSEAEKLFQSVMESAKCVDDLHSAMWDLGRPKKEGTDIEKMLHQLIYNGFAKKAREIIRKSTQMPLSI</sequence>
<accession>A0ABX2MCE4</accession>
<comment type="caution">
    <text evidence="1">The sequence shown here is derived from an EMBL/GenBank/DDBJ whole genome shotgun (WGS) entry which is preliminary data.</text>
</comment>
<evidence type="ECO:0000313" key="1">
    <source>
        <dbReference type="EMBL" id="NUU52628.1"/>
    </source>
</evidence>
<keyword evidence="2" id="KW-1185">Reference proteome</keyword>
<dbReference type="GeneID" id="97129201"/>
<reference evidence="1 2" key="1">
    <citation type="submission" date="2020-05" db="EMBL/GenBank/DDBJ databases">
        <title>Genome Sequencing of Type Strains.</title>
        <authorList>
            <person name="Lemaire J.F."/>
            <person name="Inderbitzin P."/>
            <person name="Gregorio O.A."/>
            <person name="Collins S.B."/>
            <person name="Wespe N."/>
            <person name="Knight-Connoni V."/>
        </authorList>
    </citation>
    <scope>NUCLEOTIDE SEQUENCE [LARGE SCALE GENOMIC DNA]</scope>
    <source>
        <strain evidence="1 2">DSM 19942</strain>
    </source>
</reference>
<name>A0ABX2MCE4_9BACL</name>
<dbReference type="RefSeq" id="WP_175380607.1">
    <property type="nucleotide sequence ID" value="NZ_CBCRYD010000001.1"/>
</dbReference>
<gene>
    <name evidence="1" type="ORF">HP548_00695</name>
</gene>